<dbReference type="OrthoDB" id="3306666at2"/>
<dbReference type="PANTHER" id="PTHR32063:SF0">
    <property type="entry name" value="SWARMING MOTILITY PROTEIN SWRC"/>
    <property type="match status" value="1"/>
</dbReference>
<dbReference type="SUPFAM" id="SSF82714">
    <property type="entry name" value="Multidrug efflux transporter AcrB TolC docking domain, DN and DC subdomains"/>
    <property type="match status" value="2"/>
</dbReference>
<organism evidence="3 4">
    <name type="scientific">Pseudoclavibacter terrae</name>
    <dbReference type="NCBI Taxonomy" id="1530195"/>
    <lineage>
        <taxon>Bacteria</taxon>
        <taxon>Bacillati</taxon>
        <taxon>Actinomycetota</taxon>
        <taxon>Actinomycetes</taxon>
        <taxon>Micrococcales</taxon>
        <taxon>Microbacteriaceae</taxon>
        <taxon>Pseudoclavibacter</taxon>
    </lineage>
</organism>
<dbReference type="InterPro" id="IPR001036">
    <property type="entry name" value="Acrflvin-R"/>
</dbReference>
<dbReference type="PRINTS" id="PR00702">
    <property type="entry name" value="ACRIFLAVINRP"/>
</dbReference>
<dbReference type="InterPro" id="IPR027463">
    <property type="entry name" value="AcrB_DN_DC_subdom"/>
</dbReference>
<keyword evidence="2" id="KW-0472">Membrane</keyword>
<protein>
    <submittedName>
        <fullName evidence="3">Efflux RND transporter permease subunit</fullName>
    </submittedName>
</protein>
<sequence>MSLRNRALIALVTLSVLLFGGLSMTSLKQELIPSVSLPIVSVVTSYPGASPEIVDEDVSRLVETSLQGLQGLSSTQVTSSANLSSVTVEFEYGTDTVYAEQRIQQALNRIESQLPEGTETTVLSGSIDDFPVIQIAATGGTNTEELAASLESSTVPGLTELDGVREAAVSGAPVSRIEITPDQAALAGAGASIQSIRDTLDAAGTLIPIGQITEGEDALTVQAGTLLDNVDAIAALPLSGATPATTTLGDVATLELGPEPASSISRVNGEDALTVSVTKLANANTVEVSQAVRDALPALQASIGGGATLQIVFDQAPFIQQSIDTLVVEGLLGLVFAVIVIFVFLLSFRATLVTAISIPTSLLVTFIGLQAAEYSLNILTLGALTIAIGRVVDDSIVVIENIKRHMAMHPGASLRGSERVRVISEAVREVATAVTSATIATVAVYLPIAFVGDISGELFRPFALTSVIALLASLLVSLTIVPVLAYWMLGGRHLKRPARVGTAETWSGNANGDANGNGTEPGDASTRPEPSREREHVLASETAPATGGVAMQDSTTATETEAAGSDSTVEAVRVRPRRERAQRDAGRFAPLGLRSDDEELHPRRARRRQAEQEAGVAGRAEHGPDSELATTHEESSWLQRGYEPVLGWTLRRPFITLGAAVLILILTGALAPLMKTNFLGNTGSNSFTVTQALEPNLTLAASGEAASQVEDILRAKPGVETVQLTIGGGGAASLFTGGGASRASFSVTTSTDADADAIQAELREELDALPEEAGEISVGGGGSAGFSSAISVDLTAPDAETLREASDQVVATLSGVEELGEITSDLDETRPFVQMDIDQATAAQYGLSQTAIGGIVAQQLQPTPVGSLTVDGSSVQVVLLGAEPPANIDALRATSIPTALGPVPLTTLATVEIVDGPVSISSERGVPLASVTVVPTDDNLSSANALITEQLDSLTLPEGATAVLGGVSSDQAAAFQQLGLALLAAILIVYIVMVATFKSLLQPLLLLVSVPFAATGAILLQLASGVPLGVASLIGVLMLIGVVVTNAIVLIDLVNQFRERGLAVRDAILAGGARRVRPIVMTALATMLALTPMALGITGHGGFISQPLALVVIGGLLSSTVLTLLVLPALYTVVEGPLERRRARRDARIDEELAANDVD</sequence>
<dbReference type="EMBL" id="WBJX01000001">
    <property type="protein sequence ID" value="KAB1639023.1"/>
    <property type="molecule type" value="Genomic_DNA"/>
</dbReference>
<feature type="transmembrane region" description="Helical" evidence="2">
    <location>
        <begin position="352"/>
        <end position="372"/>
    </location>
</feature>
<dbReference type="RefSeq" id="WP_151422054.1">
    <property type="nucleotide sequence ID" value="NZ_WBJX01000001.1"/>
</dbReference>
<feature type="region of interest" description="Disordered" evidence="1">
    <location>
        <begin position="505"/>
        <end position="635"/>
    </location>
</feature>
<feature type="transmembrane region" description="Helical" evidence="2">
    <location>
        <begin position="1109"/>
        <end position="1134"/>
    </location>
</feature>
<evidence type="ECO:0000256" key="2">
    <source>
        <dbReference type="SAM" id="Phobius"/>
    </source>
</evidence>
<proteinExistence type="predicted"/>
<dbReference type="AlphaFoldDB" id="A0A7J5B4B9"/>
<comment type="caution">
    <text evidence="3">The sequence shown here is derived from an EMBL/GenBank/DDBJ whole genome shotgun (WGS) entry which is preliminary data.</text>
</comment>
<reference evidence="3 4" key="1">
    <citation type="submission" date="2019-09" db="EMBL/GenBank/DDBJ databases">
        <title>Phylogeny of genus Pseudoclavibacter and closely related genus.</title>
        <authorList>
            <person name="Li Y."/>
        </authorList>
    </citation>
    <scope>NUCLEOTIDE SEQUENCE [LARGE SCALE GENOMIC DNA]</scope>
    <source>
        <strain evidence="3 4">THG-MD12</strain>
    </source>
</reference>
<feature type="transmembrane region" description="Helical" evidence="2">
    <location>
        <begin position="654"/>
        <end position="674"/>
    </location>
</feature>
<evidence type="ECO:0000313" key="3">
    <source>
        <dbReference type="EMBL" id="KAB1639023.1"/>
    </source>
</evidence>
<keyword evidence="2" id="KW-1133">Transmembrane helix</keyword>
<keyword evidence="2" id="KW-0812">Transmembrane</keyword>
<feature type="transmembrane region" description="Helical" evidence="2">
    <location>
        <begin position="1030"/>
        <end position="1055"/>
    </location>
</feature>
<keyword evidence="4" id="KW-1185">Reference proteome</keyword>
<evidence type="ECO:0000313" key="4">
    <source>
        <dbReference type="Proteomes" id="UP000490386"/>
    </source>
</evidence>
<dbReference type="Proteomes" id="UP000490386">
    <property type="component" value="Unassembled WGS sequence"/>
</dbReference>
<dbReference type="SUPFAM" id="SSF82866">
    <property type="entry name" value="Multidrug efflux transporter AcrB transmembrane domain"/>
    <property type="match status" value="2"/>
</dbReference>
<feature type="transmembrane region" description="Helical" evidence="2">
    <location>
        <begin position="1004"/>
        <end position="1024"/>
    </location>
</feature>
<dbReference type="Gene3D" id="1.20.1640.10">
    <property type="entry name" value="Multidrug efflux transporter AcrB transmembrane domain"/>
    <property type="match status" value="2"/>
</dbReference>
<dbReference type="Gene3D" id="3.30.70.1440">
    <property type="entry name" value="Multidrug efflux transporter AcrB pore domain"/>
    <property type="match status" value="1"/>
</dbReference>
<feature type="transmembrane region" description="Helical" evidence="2">
    <location>
        <begin position="1076"/>
        <end position="1097"/>
    </location>
</feature>
<feature type="compositionally biased region" description="Low complexity" evidence="1">
    <location>
        <begin position="508"/>
        <end position="518"/>
    </location>
</feature>
<dbReference type="Gene3D" id="3.30.70.1320">
    <property type="entry name" value="Multidrug efflux transporter AcrB pore domain like"/>
    <property type="match status" value="1"/>
</dbReference>
<feature type="transmembrane region" description="Helical" evidence="2">
    <location>
        <begin position="462"/>
        <end position="489"/>
    </location>
</feature>
<feature type="transmembrane region" description="Helical" evidence="2">
    <location>
        <begin position="326"/>
        <end position="345"/>
    </location>
</feature>
<feature type="transmembrane region" description="Helical" evidence="2">
    <location>
        <begin position="430"/>
        <end position="450"/>
    </location>
</feature>
<dbReference type="Gene3D" id="3.30.70.1430">
    <property type="entry name" value="Multidrug efflux transporter AcrB pore domain"/>
    <property type="match status" value="2"/>
</dbReference>
<feature type="compositionally biased region" description="Basic and acidic residues" evidence="1">
    <location>
        <begin position="529"/>
        <end position="538"/>
    </location>
</feature>
<dbReference type="GO" id="GO:0042910">
    <property type="term" value="F:xenobiotic transmembrane transporter activity"/>
    <property type="evidence" value="ECO:0007669"/>
    <property type="project" value="TreeGrafter"/>
</dbReference>
<feature type="compositionally biased region" description="Low complexity" evidence="1">
    <location>
        <begin position="553"/>
        <end position="571"/>
    </location>
</feature>
<accession>A0A7J5B4B9</accession>
<gene>
    <name evidence="3" type="ORF">F8O03_01330</name>
</gene>
<dbReference type="Gene3D" id="3.30.2090.10">
    <property type="entry name" value="Multidrug efflux transporter AcrB TolC docking domain, DN and DC subdomains"/>
    <property type="match status" value="2"/>
</dbReference>
<feature type="compositionally biased region" description="Basic and acidic residues" evidence="1">
    <location>
        <begin position="619"/>
        <end position="635"/>
    </location>
</feature>
<name>A0A7J5B4B9_9MICO</name>
<dbReference type="PANTHER" id="PTHR32063">
    <property type="match status" value="1"/>
</dbReference>
<feature type="transmembrane region" description="Helical" evidence="2">
    <location>
        <begin position="378"/>
        <end position="399"/>
    </location>
</feature>
<dbReference type="SUPFAM" id="SSF82693">
    <property type="entry name" value="Multidrug efflux transporter AcrB pore domain, PN1, PN2, PC1 and PC2 subdomains"/>
    <property type="match status" value="2"/>
</dbReference>
<evidence type="ECO:0000256" key="1">
    <source>
        <dbReference type="SAM" id="MobiDB-lite"/>
    </source>
</evidence>
<dbReference type="GO" id="GO:0005886">
    <property type="term" value="C:plasma membrane"/>
    <property type="evidence" value="ECO:0007669"/>
    <property type="project" value="TreeGrafter"/>
</dbReference>
<feature type="transmembrane region" description="Helical" evidence="2">
    <location>
        <begin position="978"/>
        <end position="997"/>
    </location>
</feature>
<dbReference type="Pfam" id="PF00873">
    <property type="entry name" value="ACR_tran"/>
    <property type="match status" value="2"/>
</dbReference>